<dbReference type="RefSeq" id="WP_150704845.1">
    <property type="nucleotide sequence ID" value="NZ_CABVIB010000036.1"/>
</dbReference>
<organism evidence="1 2">
    <name type="scientific">Pseudomonas fluorescens</name>
    <dbReference type="NCBI Taxonomy" id="294"/>
    <lineage>
        <taxon>Bacteria</taxon>
        <taxon>Pseudomonadati</taxon>
        <taxon>Pseudomonadota</taxon>
        <taxon>Gammaproteobacteria</taxon>
        <taxon>Pseudomonadales</taxon>
        <taxon>Pseudomonadaceae</taxon>
        <taxon>Pseudomonas</taxon>
    </lineage>
</organism>
<name>A0A5E7EZL8_PSEFL</name>
<protein>
    <submittedName>
        <fullName evidence="1">Uncharacterized protein</fullName>
    </submittedName>
</protein>
<evidence type="ECO:0000313" key="2">
    <source>
        <dbReference type="Proteomes" id="UP000326018"/>
    </source>
</evidence>
<evidence type="ECO:0000313" key="1">
    <source>
        <dbReference type="EMBL" id="VVO31972.1"/>
    </source>
</evidence>
<accession>A0A5E7EZL8</accession>
<dbReference type="EMBL" id="CABVIB010000036">
    <property type="protein sequence ID" value="VVO31972.1"/>
    <property type="molecule type" value="Genomic_DNA"/>
</dbReference>
<dbReference type="OrthoDB" id="7011767at2"/>
<gene>
    <name evidence="1" type="ORF">PS712_05087</name>
</gene>
<dbReference type="AlphaFoldDB" id="A0A5E7EZL8"/>
<proteinExistence type="predicted"/>
<dbReference type="Proteomes" id="UP000326018">
    <property type="component" value="Unassembled WGS sequence"/>
</dbReference>
<reference evidence="1 2" key="1">
    <citation type="submission" date="2019-09" db="EMBL/GenBank/DDBJ databases">
        <authorList>
            <person name="Chandra G."/>
            <person name="Truman W A."/>
        </authorList>
    </citation>
    <scope>NUCLEOTIDE SEQUENCE [LARGE SCALE GENOMIC DNA]</scope>
    <source>
        <strain evidence="1">PS712</strain>
    </source>
</reference>
<sequence length="258" mass="28795">MIETLLSSEFVPAQLMATLKKLDTTLNIHRLIETLQKNTANPDRASQSATIMKVTNLHTGTLVLHCNEHGNISLKAPDSARASPLLYSVPGKSFLFAINHQSFPVQLYERQLDQLIPAQKITVDSDNPLFIDGAMNLFDTNPEGVGHQAFVGSINLPDRGKDIDVFDRHSLRKIAWFPHDDSAARYLVSLELLEAVDDPQAAKVAEELIYHYHPAVAWKAFQVIQNVDPIAAQRHVPLLRKLQHTRLNYLLDQQGAAA</sequence>